<dbReference type="Gene3D" id="1.10.1740.10">
    <property type="match status" value="1"/>
</dbReference>
<evidence type="ECO:0000256" key="3">
    <source>
        <dbReference type="ARBA" id="ARBA00023082"/>
    </source>
</evidence>
<protein>
    <submittedName>
        <fullName evidence="7">RNA polymerase sigma-70 factor (ECF subfamily)</fullName>
    </submittedName>
</protein>
<feature type="domain" description="RNA polymerase sigma factor 70 region 4 type 2" evidence="6">
    <location>
        <begin position="107"/>
        <end position="154"/>
    </location>
</feature>
<dbReference type="InterPro" id="IPR014284">
    <property type="entry name" value="RNA_pol_sigma-70_dom"/>
</dbReference>
<evidence type="ECO:0000259" key="5">
    <source>
        <dbReference type="Pfam" id="PF04542"/>
    </source>
</evidence>
<feature type="domain" description="RNA polymerase sigma-70 region 2" evidence="5">
    <location>
        <begin position="16"/>
        <end position="79"/>
    </location>
</feature>
<comment type="similarity">
    <text evidence="1">Belongs to the sigma-70 factor family. ECF subfamily.</text>
</comment>
<dbReference type="GO" id="GO:0003677">
    <property type="term" value="F:DNA binding"/>
    <property type="evidence" value="ECO:0007669"/>
    <property type="project" value="InterPro"/>
</dbReference>
<dbReference type="RefSeq" id="WP_111625624.1">
    <property type="nucleotide sequence ID" value="NZ_QLLN01000013.1"/>
</dbReference>
<dbReference type="SUPFAM" id="SSF88659">
    <property type="entry name" value="Sigma3 and sigma4 domains of RNA polymerase sigma factors"/>
    <property type="match status" value="1"/>
</dbReference>
<dbReference type="GO" id="GO:0016987">
    <property type="term" value="F:sigma factor activity"/>
    <property type="evidence" value="ECO:0007669"/>
    <property type="project" value="UniProtKB-KW"/>
</dbReference>
<dbReference type="InterPro" id="IPR036388">
    <property type="entry name" value="WH-like_DNA-bd_sf"/>
</dbReference>
<dbReference type="InterPro" id="IPR013324">
    <property type="entry name" value="RNA_pol_sigma_r3/r4-like"/>
</dbReference>
<keyword evidence="4" id="KW-0804">Transcription</keyword>
<gene>
    <name evidence="7" type="ORF">LV92_04328</name>
</gene>
<dbReference type="InterPro" id="IPR013325">
    <property type="entry name" value="RNA_pol_sigma_r2"/>
</dbReference>
<evidence type="ECO:0000256" key="1">
    <source>
        <dbReference type="ARBA" id="ARBA00010641"/>
    </source>
</evidence>
<dbReference type="SUPFAM" id="SSF88946">
    <property type="entry name" value="Sigma2 domain of RNA polymerase sigma factors"/>
    <property type="match status" value="1"/>
</dbReference>
<evidence type="ECO:0000313" key="8">
    <source>
        <dbReference type="Proteomes" id="UP000249696"/>
    </source>
</evidence>
<evidence type="ECO:0000313" key="7">
    <source>
        <dbReference type="EMBL" id="RAJ04809.1"/>
    </source>
</evidence>
<dbReference type="CDD" id="cd06171">
    <property type="entry name" value="Sigma70_r4"/>
    <property type="match status" value="1"/>
</dbReference>
<keyword evidence="8" id="KW-1185">Reference proteome</keyword>
<dbReference type="OrthoDB" id="9795666at2"/>
<dbReference type="NCBIfam" id="TIGR02937">
    <property type="entry name" value="sigma70-ECF"/>
    <property type="match status" value="1"/>
</dbReference>
<comment type="caution">
    <text evidence="7">The sequence shown here is derived from an EMBL/GenBank/DDBJ whole genome shotgun (WGS) entry which is preliminary data.</text>
</comment>
<evidence type="ECO:0000256" key="2">
    <source>
        <dbReference type="ARBA" id="ARBA00023015"/>
    </source>
</evidence>
<dbReference type="Pfam" id="PF08281">
    <property type="entry name" value="Sigma70_r4_2"/>
    <property type="match status" value="1"/>
</dbReference>
<dbReference type="Pfam" id="PF04542">
    <property type="entry name" value="Sigma70_r2"/>
    <property type="match status" value="1"/>
</dbReference>
<proteinExistence type="inferred from homology"/>
<evidence type="ECO:0000259" key="6">
    <source>
        <dbReference type="Pfam" id="PF08281"/>
    </source>
</evidence>
<dbReference type="EMBL" id="QLLN01000013">
    <property type="protein sequence ID" value="RAJ04809.1"/>
    <property type="molecule type" value="Genomic_DNA"/>
</dbReference>
<name>A0A327QJR2_9FLAO</name>
<evidence type="ECO:0000256" key="4">
    <source>
        <dbReference type="ARBA" id="ARBA00023163"/>
    </source>
</evidence>
<sequence>MKKIEKYKEVSSLWIEYKSGLKYYILKKLKNEDLADELSHEVLMKIYNSCCSGNEIKNIKSWMYQIAHNTVIDYLKSENKFTNEVTEKFESDENNTYEEAEKFLEPLIKLLPDKYALPLLLSDIEGVSQIEVSKKMNLSLTATKSRIQRARKLLKEKIIECSNLEINAKGRPISIEIKADCKPLKKNPKNNN</sequence>
<keyword evidence="3" id="KW-0731">Sigma factor</keyword>
<dbReference type="PANTHER" id="PTHR43133">
    <property type="entry name" value="RNA POLYMERASE ECF-TYPE SIGMA FACTO"/>
    <property type="match status" value="1"/>
</dbReference>
<organism evidence="7 8">
    <name type="scientific">Arenibacter echinorum</name>
    <dbReference type="NCBI Taxonomy" id="440515"/>
    <lineage>
        <taxon>Bacteria</taxon>
        <taxon>Pseudomonadati</taxon>
        <taxon>Bacteroidota</taxon>
        <taxon>Flavobacteriia</taxon>
        <taxon>Flavobacteriales</taxon>
        <taxon>Flavobacteriaceae</taxon>
        <taxon>Arenibacter</taxon>
    </lineage>
</organism>
<dbReference type="PANTHER" id="PTHR43133:SF62">
    <property type="entry name" value="RNA POLYMERASE SIGMA FACTOR SIGZ"/>
    <property type="match status" value="1"/>
</dbReference>
<keyword evidence="2" id="KW-0805">Transcription regulation</keyword>
<dbReference type="GO" id="GO:0006352">
    <property type="term" value="P:DNA-templated transcription initiation"/>
    <property type="evidence" value="ECO:0007669"/>
    <property type="project" value="InterPro"/>
</dbReference>
<dbReference type="InterPro" id="IPR013249">
    <property type="entry name" value="RNA_pol_sigma70_r4_t2"/>
</dbReference>
<dbReference type="InterPro" id="IPR007627">
    <property type="entry name" value="RNA_pol_sigma70_r2"/>
</dbReference>
<dbReference type="Gene3D" id="1.10.10.10">
    <property type="entry name" value="Winged helix-like DNA-binding domain superfamily/Winged helix DNA-binding domain"/>
    <property type="match status" value="1"/>
</dbReference>
<reference evidence="7 8" key="1">
    <citation type="submission" date="2018-06" db="EMBL/GenBank/DDBJ databases">
        <title>Genomic Encyclopedia of Archaeal and Bacterial Type Strains, Phase II (KMG-II): from individual species to whole genera.</title>
        <authorList>
            <person name="Goeker M."/>
        </authorList>
    </citation>
    <scope>NUCLEOTIDE SEQUENCE [LARGE SCALE GENOMIC DNA]</scope>
    <source>
        <strain evidence="7 8">DSM 23522</strain>
    </source>
</reference>
<dbReference type="Proteomes" id="UP000249696">
    <property type="component" value="Unassembled WGS sequence"/>
</dbReference>
<accession>A0A327QJR2</accession>
<dbReference type="InterPro" id="IPR039425">
    <property type="entry name" value="RNA_pol_sigma-70-like"/>
</dbReference>
<dbReference type="AlphaFoldDB" id="A0A327QJR2"/>